<evidence type="ECO:0000313" key="4">
    <source>
        <dbReference type="Proteomes" id="UP000232323"/>
    </source>
</evidence>
<evidence type="ECO:0000256" key="1">
    <source>
        <dbReference type="SAM" id="MobiDB-lite"/>
    </source>
</evidence>
<feature type="domain" description="Crossover junction endonuclease MUS81-like HHH" evidence="2">
    <location>
        <begin position="306"/>
        <end position="381"/>
    </location>
</feature>
<dbReference type="InterPro" id="IPR013954">
    <property type="entry name" value="PNK3P"/>
</dbReference>
<name>A0A250WYV5_9CHLO</name>
<dbReference type="SUPFAM" id="SSF47802">
    <property type="entry name" value="DNA polymerase beta, N-terminal domain-like"/>
    <property type="match status" value="1"/>
</dbReference>
<feature type="compositionally biased region" description="Basic residues" evidence="1">
    <location>
        <begin position="59"/>
        <end position="70"/>
    </location>
</feature>
<dbReference type="GO" id="GO:0003690">
    <property type="term" value="F:double-stranded DNA binding"/>
    <property type="evidence" value="ECO:0007669"/>
    <property type="project" value="TreeGrafter"/>
</dbReference>
<dbReference type="AlphaFoldDB" id="A0A250WYV5"/>
<dbReference type="InterPro" id="IPR036412">
    <property type="entry name" value="HAD-like_sf"/>
</dbReference>
<feature type="region of interest" description="Disordered" evidence="1">
    <location>
        <begin position="393"/>
        <end position="412"/>
    </location>
</feature>
<dbReference type="NCBIfam" id="TIGR01664">
    <property type="entry name" value="DNA-3'-Pase"/>
    <property type="match status" value="1"/>
</dbReference>
<feature type="compositionally biased region" description="Polar residues" evidence="1">
    <location>
        <begin position="71"/>
        <end position="81"/>
    </location>
</feature>
<organism evidence="3 4">
    <name type="scientific">Chlamydomonas eustigma</name>
    <dbReference type="NCBI Taxonomy" id="1157962"/>
    <lineage>
        <taxon>Eukaryota</taxon>
        <taxon>Viridiplantae</taxon>
        <taxon>Chlorophyta</taxon>
        <taxon>core chlorophytes</taxon>
        <taxon>Chlorophyceae</taxon>
        <taxon>CS clade</taxon>
        <taxon>Chlamydomonadales</taxon>
        <taxon>Chlamydomonadaceae</taxon>
        <taxon>Chlamydomonas</taxon>
    </lineage>
</organism>
<feature type="region of interest" description="Disordered" evidence="1">
    <location>
        <begin position="46"/>
        <end position="89"/>
    </location>
</feature>
<dbReference type="InterPro" id="IPR006549">
    <property type="entry name" value="HAD-SF_hydro_IIIA"/>
</dbReference>
<dbReference type="InterPro" id="IPR010996">
    <property type="entry name" value="HHH_MUS81"/>
</dbReference>
<keyword evidence="4" id="KW-1185">Reference proteome</keyword>
<dbReference type="Proteomes" id="UP000232323">
    <property type="component" value="Unassembled WGS sequence"/>
</dbReference>
<dbReference type="InterPro" id="IPR006551">
    <property type="entry name" value="Polynucleotide_phosphatase"/>
</dbReference>
<dbReference type="GO" id="GO:0006281">
    <property type="term" value="P:DNA repair"/>
    <property type="evidence" value="ECO:0007669"/>
    <property type="project" value="TreeGrafter"/>
</dbReference>
<evidence type="ECO:0000313" key="3">
    <source>
        <dbReference type="EMBL" id="GAX75879.1"/>
    </source>
</evidence>
<dbReference type="Gene3D" id="1.10.150.110">
    <property type="entry name" value="DNA polymerase beta, N-terminal domain-like"/>
    <property type="match status" value="1"/>
</dbReference>
<dbReference type="InterPro" id="IPR023214">
    <property type="entry name" value="HAD_sf"/>
</dbReference>
<dbReference type="EMBL" id="BEGY01000014">
    <property type="protein sequence ID" value="GAX75879.1"/>
    <property type="molecule type" value="Genomic_DNA"/>
</dbReference>
<reference evidence="3 4" key="1">
    <citation type="submission" date="2017-08" db="EMBL/GenBank/DDBJ databases">
        <title>Acidophilic green algal genome provides insights into adaptation to an acidic environment.</title>
        <authorList>
            <person name="Hirooka S."/>
            <person name="Hirose Y."/>
            <person name="Kanesaki Y."/>
            <person name="Higuchi S."/>
            <person name="Fujiwara T."/>
            <person name="Onuma R."/>
            <person name="Era A."/>
            <person name="Ohbayashi R."/>
            <person name="Uzuka A."/>
            <person name="Nozaki H."/>
            <person name="Yoshikawa H."/>
            <person name="Miyagishima S.Y."/>
        </authorList>
    </citation>
    <scope>NUCLEOTIDE SEQUENCE [LARGE SCALE GENOMIC DNA]</scope>
    <source>
        <strain evidence="3 4">NIES-2499</strain>
    </source>
</reference>
<dbReference type="GO" id="GO:0046403">
    <property type="term" value="F:polynucleotide 3'-phosphatase activity"/>
    <property type="evidence" value="ECO:0007669"/>
    <property type="project" value="TreeGrafter"/>
</dbReference>
<dbReference type="OrthoDB" id="19045at2759"/>
<gene>
    <name evidence="3" type="ORF">CEUSTIGMA_g3322.t1</name>
</gene>
<dbReference type="PANTHER" id="PTHR12083:SF9">
    <property type="entry name" value="BIFUNCTIONAL POLYNUCLEOTIDE PHOSPHATASE_KINASE"/>
    <property type="match status" value="1"/>
</dbReference>
<dbReference type="SUPFAM" id="SSF56784">
    <property type="entry name" value="HAD-like"/>
    <property type="match status" value="1"/>
</dbReference>
<dbReference type="NCBIfam" id="TIGR01662">
    <property type="entry name" value="HAD-SF-IIIA"/>
    <property type="match status" value="1"/>
</dbReference>
<comment type="caution">
    <text evidence="3">The sequence shown here is derived from an EMBL/GenBank/DDBJ whole genome shotgun (WGS) entry which is preliminary data.</text>
</comment>
<dbReference type="InterPro" id="IPR027421">
    <property type="entry name" value="DNA_pol_lamdba_lyase_dom_sf"/>
</dbReference>
<dbReference type="STRING" id="1157962.A0A250WYV5"/>
<protein>
    <recommendedName>
        <fullName evidence="2">Crossover junction endonuclease MUS81-like HHH domain-containing protein</fullName>
    </recommendedName>
</protein>
<dbReference type="Gene3D" id="3.40.50.1000">
    <property type="entry name" value="HAD superfamily/HAD-like"/>
    <property type="match status" value="1"/>
</dbReference>
<dbReference type="GO" id="GO:0046404">
    <property type="term" value="F:ATP-dependent polydeoxyribonucleotide 5'-hydroxyl-kinase activity"/>
    <property type="evidence" value="ECO:0007669"/>
    <property type="project" value="TreeGrafter"/>
</dbReference>
<proteinExistence type="predicted"/>
<dbReference type="Pfam" id="PF08645">
    <property type="entry name" value="PNK3P"/>
    <property type="match status" value="1"/>
</dbReference>
<dbReference type="PANTHER" id="PTHR12083">
    <property type="entry name" value="BIFUNCTIONAL POLYNUCLEOTIDE PHOSPHATASE/KINASE"/>
    <property type="match status" value="1"/>
</dbReference>
<accession>A0A250WYV5</accession>
<sequence length="430" mass="46509">MQTFRQASRFNYTQVFVYYTSCTYYSRSLVPYSTFNISTMASKHVIDHEDESEEEAPKTKSRTSVSKRAKNSADQDGSPSTKKPRAKKLGSQPIIDEIGWTCIPPSLICKDFDSKPSKKIAAFDVDGTLIHTKSGSPFAKGPDDWKFFNKKVPSVLQDLEKQGFRIVIFSNQGGIKSALTGKAAANAKGKISQMLKEAGVPALVFLATGGDDLRKPGTGMWELLCKEHNGGIIPDKSQCFFVGDAAGRESDWMNKETNLPADTDKQFAANVGIGFKVPEDLFGTSEAKKIPPAPANKGATTDLSSNTNAEILTIFKELSDHYFSTGEDKARFKAVAFKKVVSALVSFPQKICTSNLKDVNAVQGVGKGSMAVIKEYLETGKVQELETIRASKGGVSEEEAKPTEGVVAKGGDVSHPAPKSVAAAVAFKFM</sequence>
<dbReference type="Pfam" id="PF14716">
    <property type="entry name" value="HHH_8"/>
    <property type="match status" value="1"/>
</dbReference>
<evidence type="ECO:0000259" key="2">
    <source>
        <dbReference type="Pfam" id="PF14716"/>
    </source>
</evidence>